<dbReference type="EMBL" id="VSFC01000052">
    <property type="protein sequence ID" value="TYA53119.1"/>
    <property type="molecule type" value="Genomic_DNA"/>
</dbReference>
<dbReference type="AlphaFoldDB" id="A0A5D0G4C3"/>
<name>A0A5D0G4C3_9FLAO</name>
<sequence>MKFIRFASLFILFCFVSSCEKDDAPFNSGDSLYSGIDTSASPSQLTGIWSIYNISYEGNILNVPVVYYECGRDFLVFSENGRYTEYLFQNSGCTYDINDLNWELDGGIITLSNQFNQSEEWVITKLDDNQLIFKYRFDIDEDGLLDIVTLYLQHYTPIEIDMVTSTFWENPDEAYDELISFTWQAYEGFNAFDKYEIYRSLGDNCSLSSAELIATIPDVNVTEFTDLNPPGEPFLCYYLKVYTDQGLLGESYAQTIWTETLYPSPVALSQPTVVGNTIQFDWQASTDPYFSHYELAFSNYSGGTGSGKQEYTVATINDIHATSFVDEMPPYLENPYYVLYVHNIFGGRTSFVSSQVTSYWEVDYKREDIIDFQKIESYAIDIDNPVVFFYGRESGSGNTMNIHRFNYQTKQTEAISNLAPQYGTNVTIKCLDTGYGKEIIVEQASDLFVYDAITLDYKYTIDTGISGLDDFTYSNLGYWILVDSDEVFTFTRDHANFDLVDSKPHFPNHQSSFNYQVFALNGDKVLVGHQNESTSYVYALSSGGVLVQEQIVPISIKSGWDYKTQYNAGGNYLINLLENRLYSTTTFSILESFGAPYFPSGTSLNGNLILGSNNDPSWQITSTSIHAKEAVIYNRNTGQVNTVSTIGYPQVIFETAFGDIMSISSGLKKNDIHDNINNKADLFLEIIEVP</sequence>
<reference evidence="2 3" key="1">
    <citation type="submission" date="2019-08" db="EMBL/GenBank/DDBJ databases">
        <title>Formosa sediminis sp. nov., isolated from marine sediment.</title>
        <authorList>
            <person name="Cao W.R."/>
        </authorList>
    </citation>
    <scope>NUCLEOTIDE SEQUENCE [LARGE SCALE GENOMIC DNA]</scope>
    <source>
        <strain evidence="2 3">1494</strain>
    </source>
</reference>
<organism evidence="2 3">
    <name type="scientific">Formosa maritima</name>
    <dbReference type="NCBI Taxonomy" id="2592046"/>
    <lineage>
        <taxon>Bacteria</taxon>
        <taxon>Pseudomonadati</taxon>
        <taxon>Bacteroidota</taxon>
        <taxon>Flavobacteriia</taxon>
        <taxon>Flavobacteriales</taxon>
        <taxon>Flavobacteriaceae</taxon>
        <taxon>Formosa</taxon>
    </lineage>
</organism>
<dbReference type="OrthoDB" id="1403922at2"/>
<evidence type="ECO:0000313" key="3">
    <source>
        <dbReference type="Proteomes" id="UP000324550"/>
    </source>
</evidence>
<keyword evidence="3" id="KW-1185">Reference proteome</keyword>
<comment type="caution">
    <text evidence="2">The sequence shown here is derived from an EMBL/GenBank/DDBJ whole genome shotgun (WGS) entry which is preliminary data.</text>
</comment>
<evidence type="ECO:0000313" key="2">
    <source>
        <dbReference type="EMBL" id="TYA53119.1"/>
    </source>
</evidence>
<evidence type="ECO:0000259" key="1">
    <source>
        <dbReference type="Pfam" id="PF13648"/>
    </source>
</evidence>
<dbReference type="Proteomes" id="UP000324550">
    <property type="component" value="Unassembled WGS sequence"/>
</dbReference>
<feature type="domain" description="Lipocalin-like" evidence="1">
    <location>
        <begin position="45"/>
        <end position="133"/>
    </location>
</feature>
<dbReference type="InterPro" id="IPR024311">
    <property type="entry name" value="Lipocalin-like"/>
</dbReference>
<proteinExistence type="predicted"/>
<protein>
    <submittedName>
        <fullName evidence="2">Lipocalin family protein</fullName>
    </submittedName>
</protein>
<dbReference type="RefSeq" id="WP_148456226.1">
    <property type="nucleotide sequence ID" value="NZ_VSFC01000052.1"/>
</dbReference>
<accession>A0A5D0G4C3</accession>
<dbReference type="Pfam" id="PF13648">
    <property type="entry name" value="Lipocalin_4"/>
    <property type="match status" value="1"/>
</dbReference>
<gene>
    <name evidence="2" type="ORF">FVF61_10690</name>
</gene>
<dbReference type="PROSITE" id="PS51257">
    <property type="entry name" value="PROKAR_LIPOPROTEIN"/>
    <property type="match status" value="1"/>
</dbReference>